<feature type="repeat" description="RCC1" evidence="1">
    <location>
        <begin position="159"/>
        <end position="239"/>
    </location>
</feature>
<organism evidence="2">
    <name type="scientific">Chromera velia CCMP2878</name>
    <dbReference type="NCBI Taxonomy" id="1169474"/>
    <lineage>
        <taxon>Eukaryota</taxon>
        <taxon>Sar</taxon>
        <taxon>Alveolata</taxon>
        <taxon>Colpodellida</taxon>
        <taxon>Chromeraceae</taxon>
        <taxon>Chromera</taxon>
    </lineage>
</organism>
<dbReference type="PANTHER" id="PTHR45982">
    <property type="entry name" value="REGULATOR OF CHROMOSOME CONDENSATION"/>
    <property type="match status" value="1"/>
</dbReference>
<accession>A0A0G4HIT6</accession>
<name>A0A0G4HIT6_9ALVE</name>
<reference evidence="2" key="1">
    <citation type="submission" date="2014-11" db="EMBL/GenBank/DDBJ databases">
        <authorList>
            <person name="Otto D Thomas"/>
            <person name="Naeem Raeece"/>
        </authorList>
    </citation>
    <scope>NUCLEOTIDE SEQUENCE</scope>
</reference>
<evidence type="ECO:0000256" key="1">
    <source>
        <dbReference type="PROSITE-ProRule" id="PRU00235"/>
    </source>
</evidence>
<dbReference type="Gene3D" id="2.130.10.30">
    <property type="entry name" value="Regulator of chromosome condensation 1/beta-lactamase-inhibitor protein II"/>
    <property type="match status" value="2"/>
</dbReference>
<dbReference type="PANTHER" id="PTHR45982:SF1">
    <property type="entry name" value="REGULATOR OF CHROMOSOME CONDENSATION"/>
    <property type="match status" value="1"/>
</dbReference>
<dbReference type="InterPro" id="IPR051553">
    <property type="entry name" value="Ran_GTPase-activating"/>
</dbReference>
<dbReference type="SUPFAM" id="SSF50985">
    <property type="entry name" value="RCC1/BLIP-II"/>
    <property type="match status" value="1"/>
</dbReference>
<sequence length="413" mass="44337">MGSTSVFEWSTLEKDANGRPGPAQLRRLQDVEACGVSLSSPVALFSYHINLHVLRLQDGSVRIVSRSAESDPSQSQAALLPGLLEDFQVTSMTEGGGGLIAFVSVDGALALAYFGYEEKQQFSPFVNAQRAALLHLPPGVKAVKAACADYMVAVQAEDGRMFTVGFNAFGQLGAGGCWALKSRGLFGCLAHYLSCAWCVCCPHWSPYSLRPVLVEGALRGRKVVSVSTGSEHFVAVDSEGGVFSWGRGGPWLGLGRRTRFTGGPVGVHRRADADARREVWSAADKPMRIQGGDLGEGRCVRCFAGGHGSACLTERGDLLTWGRGAATFGDEFELPHLDSRFNEVVGGRGVREFALSDRNAALLLEDDRVLHWNDQHGYDVFQLGRGDGSSGIVSVSVDDYSGFIVKKTQTQSD</sequence>
<protein>
    <submittedName>
        <fullName evidence="2">Uncharacterized protein</fullName>
    </submittedName>
</protein>
<dbReference type="InterPro" id="IPR000408">
    <property type="entry name" value="Reg_chr_condens"/>
</dbReference>
<dbReference type="InterPro" id="IPR009091">
    <property type="entry name" value="RCC1/BLIP-II"/>
</dbReference>
<dbReference type="AlphaFoldDB" id="A0A0G4HIT6"/>
<evidence type="ECO:0000313" key="2">
    <source>
        <dbReference type="EMBL" id="CEM44109.1"/>
    </source>
</evidence>
<dbReference type="Pfam" id="PF13540">
    <property type="entry name" value="RCC1_2"/>
    <property type="match status" value="1"/>
</dbReference>
<dbReference type="EMBL" id="CDMZ01002840">
    <property type="protein sequence ID" value="CEM44109.1"/>
    <property type="molecule type" value="Genomic_DNA"/>
</dbReference>
<dbReference type="PROSITE" id="PS50012">
    <property type="entry name" value="RCC1_3"/>
    <property type="match status" value="1"/>
</dbReference>
<proteinExistence type="predicted"/>
<dbReference type="VEuPathDB" id="CryptoDB:Cvel_28046"/>
<gene>
    <name evidence="2" type="ORF">Cvel_28046</name>
</gene>